<dbReference type="InterPro" id="IPR015422">
    <property type="entry name" value="PyrdxlP-dep_Trfase_small"/>
</dbReference>
<protein>
    <submittedName>
        <fullName evidence="7">Threonine aldolase</fullName>
        <ecNumber evidence="7">4.1.2.5</ecNumber>
    </submittedName>
</protein>
<dbReference type="CDD" id="cd06502">
    <property type="entry name" value="TA_like"/>
    <property type="match status" value="1"/>
</dbReference>
<dbReference type="Gene3D" id="3.90.1150.10">
    <property type="entry name" value="Aspartate Aminotransferase, domain 1"/>
    <property type="match status" value="1"/>
</dbReference>
<dbReference type="FunFam" id="3.90.1150.10:FF:000041">
    <property type="entry name" value="Low-specificity L-threonine aldolase"/>
    <property type="match status" value="1"/>
</dbReference>
<evidence type="ECO:0000256" key="4">
    <source>
        <dbReference type="ARBA" id="ARBA00023239"/>
    </source>
</evidence>
<comment type="caution">
    <text evidence="7">The sequence shown here is derived from an EMBL/GenBank/DDBJ whole genome shotgun (WGS) entry which is preliminary data.</text>
</comment>
<dbReference type="GO" id="GO:0008732">
    <property type="term" value="F:L-allo-threonine aldolase activity"/>
    <property type="evidence" value="ECO:0007669"/>
    <property type="project" value="TreeGrafter"/>
</dbReference>
<keyword evidence="3" id="KW-0663">Pyridoxal phosphate</keyword>
<gene>
    <name evidence="7" type="ORF">HDF15_003854</name>
</gene>
<dbReference type="InterPro" id="IPR015421">
    <property type="entry name" value="PyrdxlP-dep_Trfase_major"/>
</dbReference>
<evidence type="ECO:0000313" key="8">
    <source>
        <dbReference type="Proteomes" id="UP000584867"/>
    </source>
</evidence>
<dbReference type="SUPFAM" id="SSF53383">
    <property type="entry name" value="PLP-dependent transferases"/>
    <property type="match status" value="1"/>
</dbReference>
<dbReference type="GO" id="GO:0006545">
    <property type="term" value="P:glycine biosynthetic process"/>
    <property type="evidence" value="ECO:0007669"/>
    <property type="project" value="TreeGrafter"/>
</dbReference>
<dbReference type="EMBL" id="JACHIO010000017">
    <property type="protein sequence ID" value="MBB5065486.1"/>
    <property type="molecule type" value="Genomic_DNA"/>
</dbReference>
<name>A0A7W7ZUF2_9BACT</name>
<dbReference type="Gene3D" id="3.40.640.10">
    <property type="entry name" value="Type I PLP-dependent aspartate aminotransferase-like (Major domain)"/>
    <property type="match status" value="1"/>
</dbReference>
<evidence type="ECO:0000259" key="6">
    <source>
        <dbReference type="Pfam" id="PF01212"/>
    </source>
</evidence>
<dbReference type="PANTHER" id="PTHR48097:SF9">
    <property type="entry name" value="L-THREONINE ALDOLASE"/>
    <property type="match status" value="1"/>
</dbReference>
<dbReference type="InterPro" id="IPR023603">
    <property type="entry name" value="Low_specificity_L-TA-like"/>
</dbReference>
<comment type="cofactor">
    <cofactor evidence="1">
        <name>pyridoxal 5'-phosphate</name>
        <dbReference type="ChEBI" id="CHEBI:597326"/>
    </cofactor>
</comment>
<dbReference type="PIRSF" id="PIRSF017617">
    <property type="entry name" value="Thr_aldolase"/>
    <property type="match status" value="1"/>
</dbReference>
<dbReference type="GO" id="GO:0006567">
    <property type="term" value="P:L-threonine catabolic process"/>
    <property type="evidence" value="ECO:0007669"/>
    <property type="project" value="TreeGrafter"/>
</dbReference>
<keyword evidence="4 7" id="KW-0456">Lyase</keyword>
<evidence type="ECO:0000256" key="1">
    <source>
        <dbReference type="ARBA" id="ARBA00001933"/>
    </source>
</evidence>
<comment type="similarity">
    <text evidence="2">Belongs to the threonine aldolase family.</text>
</comment>
<accession>A0A7W7ZUF2</accession>
<evidence type="ECO:0000313" key="7">
    <source>
        <dbReference type="EMBL" id="MBB5065486.1"/>
    </source>
</evidence>
<proteinExistence type="inferred from homology"/>
<dbReference type="InterPro" id="IPR001597">
    <property type="entry name" value="ArAA_b-elim_lyase/Thr_aldolase"/>
</dbReference>
<dbReference type="FunFam" id="3.40.640.10:FF:000030">
    <property type="entry name" value="Low-specificity L-threonine aldolase"/>
    <property type="match status" value="1"/>
</dbReference>
<evidence type="ECO:0000256" key="5">
    <source>
        <dbReference type="PIRSR" id="PIRSR017617-1"/>
    </source>
</evidence>
<dbReference type="EC" id="4.1.2.5" evidence="7"/>
<evidence type="ECO:0000256" key="2">
    <source>
        <dbReference type="ARBA" id="ARBA00006966"/>
    </source>
</evidence>
<dbReference type="NCBIfam" id="NF041359">
    <property type="entry name" value="GntG_guanitoxin"/>
    <property type="match status" value="1"/>
</dbReference>
<dbReference type="InterPro" id="IPR015424">
    <property type="entry name" value="PyrdxlP-dep_Trfase"/>
</dbReference>
<feature type="domain" description="Aromatic amino acid beta-eliminating lyase/threonine aldolase" evidence="6">
    <location>
        <begin position="7"/>
        <end position="289"/>
    </location>
</feature>
<organism evidence="7 8">
    <name type="scientific">Granulicella mallensis</name>
    <dbReference type="NCBI Taxonomy" id="940614"/>
    <lineage>
        <taxon>Bacteria</taxon>
        <taxon>Pseudomonadati</taxon>
        <taxon>Acidobacteriota</taxon>
        <taxon>Terriglobia</taxon>
        <taxon>Terriglobales</taxon>
        <taxon>Acidobacteriaceae</taxon>
        <taxon>Granulicella</taxon>
    </lineage>
</organism>
<sequence length="344" mass="36476">MSSKVIDLRSDTVTRPTAAMYAAMASAEVGDDVYGEDPTVNRLEQRAAEVFGREAAIFVPTGTMGNQIAIRLHTQHGQEVICESRSHVLDWEMAMLSAFSGCMPRTVAGDRGVLSWESIRKAISPKIYYRASTGLISLENTHNMAGGTVTPLPVLREIWQGAREAGLPVHLDGARVFNAATALGVSVAELTSGFDTVMFCLSKGLGAPVGSILVGSRAAIDRARIFRKALGGGMRQAGILAAAGLIALEEMPSRLGEDHANARLLAEAIAQCPAAEIDLTAVQTNIVIFSLKNNGDAAGFVAKLKAKSILSSAIGPHHVRLVTHYDANREDCDACAVALAELLR</sequence>
<dbReference type="RefSeq" id="WP_184258215.1">
    <property type="nucleotide sequence ID" value="NZ_JACHIO010000017.1"/>
</dbReference>
<evidence type="ECO:0000256" key="3">
    <source>
        <dbReference type="ARBA" id="ARBA00022898"/>
    </source>
</evidence>
<dbReference type="AlphaFoldDB" id="A0A7W7ZUF2"/>
<dbReference type="GO" id="GO:0005829">
    <property type="term" value="C:cytosol"/>
    <property type="evidence" value="ECO:0007669"/>
    <property type="project" value="TreeGrafter"/>
</dbReference>
<dbReference type="Pfam" id="PF01212">
    <property type="entry name" value="Beta_elim_lyase"/>
    <property type="match status" value="1"/>
</dbReference>
<reference evidence="7 8" key="1">
    <citation type="submission" date="2020-08" db="EMBL/GenBank/DDBJ databases">
        <title>Genomic Encyclopedia of Type Strains, Phase IV (KMG-V): Genome sequencing to study the core and pangenomes of soil and plant-associated prokaryotes.</title>
        <authorList>
            <person name="Whitman W."/>
        </authorList>
    </citation>
    <scope>NUCLEOTIDE SEQUENCE [LARGE SCALE GENOMIC DNA]</scope>
    <source>
        <strain evidence="7 8">X5P3</strain>
    </source>
</reference>
<feature type="modified residue" description="N6-(pyridoxal phosphate)lysine" evidence="5">
    <location>
        <position position="203"/>
    </location>
</feature>
<dbReference type="PANTHER" id="PTHR48097">
    <property type="entry name" value="L-THREONINE ALDOLASE-RELATED"/>
    <property type="match status" value="1"/>
</dbReference>
<dbReference type="Proteomes" id="UP000584867">
    <property type="component" value="Unassembled WGS sequence"/>
</dbReference>